<gene>
    <name evidence="4" type="ORF">IL334_004883</name>
</gene>
<sequence length="849" mass="97243">MDRSQPSPRIPYRATSTPPRTPLSLPAVPAYRVNTNQTPNRDYPESPTGGIPRRHEGFLNSDSPIFHLGQQQQQSPPSKRRYIPRYFRSPKRTLVYLVFLALIGLTIRTIANVGHKGLVGGLRNSKFSWIALRNRNGIQDQDEIEYDDGLCRFVSPVEAYHRDLKRLRSLYPDKLRQHQSPAQGQHEGTLHNLTQSHIHPNKHIHHTFSPTGHLIVSNDKDAPHPIPLLLSLGEKRWEELLSRQSRTLEEAVKEYTRRYGRKPPIGFDKWWEFATRHNLVLPDEYDRINLDLAPFFALPKKEMKRRMQLVEDMEKTFTLIIEDGEIEIEIKDPGGLKWGGTLPRAHETSNLLKAFSKYLPNMKATFSIFDQPQIYLSWARRGSLIDLGLRGEHTTHLNETDDSEVKLSRSCAPGTNFRKNKDFTEGKSFIYDSLEAGDPCQNPYLIPLHGLTLEPHGHDSLPKPHTQLLPLFSLAKTSINSDILVTPLDQFHDGPGKDPIWEEKDNSQLVWRGSPTGISMMNRTLPWRQAHRIRLHHFSSNTSSDPVSFMIPDLGQTLSESGPEEQLGDERQYHASAQSPKKGLNEPLTSAEDEYATDEIIKFYYDMKLSGQPIQCSEMDGTCEDMKNEIQWAGHQGAEELNKHKFLLDIDGNGWSGRFRRLMSTNSMVIKMTMFTEWFQPHLIPWFMYVPAKLDFSDLTDIMAFFRGTPKHPELGFDETAAALARNGQCFVQRMFRMEDLQAYMMRLFLEYARIAADEDVDMDFYLSDLEHAPSDWTEPDQVELEDDESLADFPPKPSHRALIGEQNGIISEYQGIDDEIDGPKGNVEEILNVEEIEGVDVQWDDGAE</sequence>
<evidence type="ECO:0000256" key="1">
    <source>
        <dbReference type="SAM" id="MobiDB-lite"/>
    </source>
</evidence>
<dbReference type="Pfam" id="PF05686">
    <property type="entry name" value="Glyco_transf_90"/>
    <property type="match status" value="1"/>
</dbReference>
<keyword evidence="2" id="KW-0812">Transmembrane</keyword>
<feature type="domain" description="Glycosyl transferase CAP10" evidence="3">
    <location>
        <begin position="443"/>
        <end position="759"/>
    </location>
</feature>
<dbReference type="Proteomes" id="UP001329825">
    <property type="component" value="Chromosome 6"/>
</dbReference>
<proteinExistence type="predicted"/>
<feature type="region of interest" description="Disordered" evidence="1">
    <location>
        <begin position="555"/>
        <end position="590"/>
    </location>
</feature>
<dbReference type="EMBL" id="CP141886">
    <property type="protein sequence ID" value="WRT67909.1"/>
    <property type="molecule type" value="Genomic_DNA"/>
</dbReference>
<dbReference type="PANTHER" id="PTHR12203:SF118">
    <property type="entry name" value="BETA-1,2-XYLOSYLTRANSFERASE 1"/>
    <property type="match status" value="1"/>
</dbReference>
<dbReference type="InterPro" id="IPR051091">
    <property type="entry name" value="O-Glucosyltr/Glycosyltrsf_90"/>
</dbReference>
<feature type="region of interest" description="Disordered" evidence="1">
    <location>
        <begin position="1"/>
        <end position="56"/>
    </location>
</feature>
<evidence type="ECO:0000259" key="3">
    <source>
        <dbReference type="SMART" id="SM00672"/>
    </source>
</evidence>
<organism evidence="4 5">
    <name type="scientific">Kwoniella shivajii</name>
    <dbReference type="NCBI Taxonomy" id="564305"/>
    <lineage>
        <taxon>Eukaryota</taxon>
        <taxon>Fungi</taxon>
        <taxon>Dikarya</taxon>
        <taxon>Basidiomycota</taxon>
        <taxon>Agaricomycotina</taxon>
        <taxon>Tremellomycetes</taxon>
        <taxon>Tremellales</taxon>
        <taxon>Cryptococcaceae</taxon>
        <taxon>Kwoniella</taxon>
    </lineage>
</organism>
<evidence type="ECO:0000313" key="5">
    <source>
        <dbReference type="Proteomes" id="UP001329825"/>
    </source>
</evidence>
<dbReference type="SMART" id="SM00672">
    <property type="entry name" value="CAP10"/>
    <property type="match status" value="1"/>
</dbReference>
<dbReference type="InterPro" id="IPR006598">
    <property type="entry name" value="CAP10"/>
</dbReference>
<accession>A0ABZ1D3H5</accession>
<dbReference type="GeneID" id="87957014"/>
<keyword evidence="5" id="KW-1185">Reference proteome</keyword>
<feature type="transmembrane region" description="Helical" evidence="2">
    <location>
        <begin position="94"/>
        <end position="111"/>
    </location>
</feature>
<dbReference type="PANTHER" id="PTHR12203">
    <property type="entry name" value="KDEL LYS-ASP-GLU-LEU CONTAINING - RELATED"/>
    <property type="match status" value="1"/>
</dbReference>
<protein>
    <recommendedName>
        <fullName evidence="3">Glycosyl transferase CAP10 domain-containing protein</fullName>
    </recommendedName>
</protein>
<keyword evidence="2" id="KW-0472">Membrane</keyword>
<keyword evidence="2" id="KW-1133">Transmembrane helix</keyword>
<feature type="compositionally biased region" description="Low complexity" evidence="1">
    <location>
        <begin position="13"/>
        <end position="27"/>
    </location>
</feature>
<reference evidence="4 5" key="1">
    <citation type="submission" date="2024-01" db="EMBL/GenBank/DDBJ databases">
        <title>Comparative genomics of Cryptococcus and Kwoniella reveals pathogenesis evolution and contrasting modes of karyotype evolution via chromosome fusion or intercentromeric recombination.</title>
        <authorList>
            <person name="Coelho M.A."/>
            <person name="David-Palma M."/>
            <person name="Shea T."/>
            <person name="Bowers K."/>
            <person name="McGinley-Smith S."/>
            <person name="Mohammad A.W."/>
            <person name="Gnirke A."/>
            <person name="Yurkov A.M."/>
            <person name="Nowrousian M."/>
            <person name="Sun S."/>
            <person name="Cuomo C.A."/>
            <person name="Heitman J."/>
        </authorList>
    </citation>
    <scope>NUCLEOTIDE SEQUENCE [LARGE SCALE GENOMIC DNA]</scope>
    <source>
        <strain evidence="4">CBS 11374</strain>
    </source>
</reference>
<name>A0ABZ1D3H5_9TREE</name>
<evidence type="ECO:0000256" key="2">
    <source>
        <dbReference type="SAM" id="Phobius"/>
    </source>
</evidence>
<dbReference type="RefSeq" id="XP_062792649.1">
    <property type="nucleotide sequence ID" value="XM_062936598.1"/>
</dbReference>
<evidence type="ECO:0000313" key="4">
    <source>
        <dbReference type="EMBL" id="WRT67909.1"/>
    </source>
</evidence>